<dbReference type="Gene3D" id="1.10.3720.10">
    <property type="entry name" value="MetI-like"/>
    <property type="match status" value="1"/>
</dbReference>
<reference evidence="9 10" key="1">
    <citation type="submission" date="2023-02" db="EMBL/GenBank/DDBJ databases">
        <authorList>
            <person name="Mo P."/>
        </authorList>
    </citation>
    <scope>NUCLEOTIDE SEQUENCE [LARGE SCALE GENOMIC DNA]</scope>
    <source>
        <strain evidence="9 10">HUAS 3</strain>
    </source>
</reference>
<keyword evidence="4 7" id="KW-0812">Transmembrane</keyword>
<keyword evidence="5 7" id="KW-1133">Transmembrane helix</keyword>
<organism evidence="9 10">
    <name type="scientific">Micromonospora cathayae</name>
    <dbReference type="NCBI Taxonomy" id="3028804"/>
    <lineage>
        <taxon>Bacteria</taxon>
        <taxon>Bacillati</taxon>
        <taxon>Actinomycetota</taxon>
        <taxon>Actinomycetes</taxon>
        <taxon>Micromonosporales</taxon>
        <taxon>Micromonosporaceae</taxon>
        <taxon>Micromonospora</taxon>
    </lineage>
</organism>
<evidence type="ECO:0000313" key="10">
    <source>
        <dbReference type="Proteomes" id="UP001219605"/>
    </source>
</evidence>
<dbReference type="EMBL" id="CP118615">
    <property type="protein sequence ID" value="WDZ83330.1"/>
    <property type="molecule type" value="Genomic_DNA"/>
</dbReference>
<evidence type="ECO:0000313" key="9">
    <source>
        <dbReference type="EMBL" id="WDZ83330.1"/>
    </source>
</evidence>
<feature type="domain" description="ABC transmembrane type-1" evidence="8">
    <location>
        <begin position="81"/>
        <end position="261"/>
    </location>
</feature>
<sequence>MAVSEAVRSARKLPGGPEPAERRLAGRLWFPVSLVLIIIGWEVGVRVTQVNSVLVPTPLSVVQALWRGLAQTGPASFYPHFWRTLQEVLLGFGGGVVIGLLLGGLVALSPTAQAIIRPYIVMIEAVPKIAIAPLMVVWLGFGMESKVALAVLVTFFPIFVNTVSGMRSVPAERLELMRSLKAGKALTVRMVIVPSALPFIFAGLEIAAVYAVIAAIVSEFVSGQMGLGVLILQANFRLDIATVFAILILLGLMGIGMTKLIELARKRIIFWDGN</sequence>
<accession>A0ABY7ZK11</accession>
<evidence type="ECO:0000259" key="8">
    <source>
        <dbReference type="PROSITE" id="PS50928"/>
    </source>
</evidence>
<dbReference type="PROSITE" id="PS50928">
    <property type="entry name" value="ABC_TM1"/>
    <property type="match status" value="1"/>
</dbReference>
<keyword evidence="3" id="KW-1003">Cell membrane</keyword>
<name>A0ABY7ZK11_9ACTN</name>
<feature type="transmembrane region" description="Helical" evidence="7">
    <location>
        <begin position="88"/>
        <end position="108"/>
    </location>
</feature>
<evidence type="ECO:0000256" key="6">
    <source>
        <dbReference type="ARBA" id="ARBA00023136"/>
    </source>
</evidence>
<feature type="transmembrane region" description="Helical" evidence="7">
    <location>
        <begin position="190"/>
        <end position="216"/>
    </location>
</feature>
<keyword evidence="2 7" id="KW-0813">Transport</keyword>
<dbReference type="InterPro" id="IPR035906">
    <property type="entry name" value="MetI-like_sf"/>
</dbReference>
<feature type="transmembrane region" description="Helical" evidence="7">
    <location>
        <begin position="236"/>
        <end position="257"/>
    </location>
</feature>
<comment type="similarity">
    <text evidence="7">Belongs to the binding-protein-dependent transport system permease family.</text>
</comment>
<dbReference type="Pfam" id="PF00528">
    <property type="entry name" value="BPD_transp_1"/>
    <property type="match status" value="1"/>
</dbReference>
<dbReference type="InterPro" id="IPR000515">
    <property type="entry name" value="MetI-like"/>
</dbReference>
<evidence type="ECO:0000256" key="3">
    <source>
        <dbReference type="ARBA" id="ARBA00022475"/>
    </source>
</evidence>
<feature type="transmembrane region" description="Helical" evidence="7">
    <location>
        <begin position="147"/>
        <end position="169"/>
    </location>
</feature>
<proteinExistence type="inferred from homology"/>
<dbReference type="Proteomes" id="UP001219605">
    <property type="component" value="Chromosome"/>
</dbReference>
<dbReference type="CDD" id="cd06261">
    <property type="entry name" value="TM_PBP2"/>
    <property type="match status" value="1"/>
</dbReference>
<comment type="subcellular location">
    <subcellularLocation>
        <location evidence="1 7">Cell membrane</location>
        <topology evidence="1 7">Multi-pass membrane protein</topology>
    </subcellularLocation>
</comment>
<dbReference type="RefSeq" id="WP_275029796.1">
    <property type="nucleotide sequence ID" value="NZ_CP118615.1"/>
</dbReference>
<protein>
    <submittedName>
        <fullName evidence="9">ABC transporter permease</fullName>
    </submittedName>
</protein>
<dbReference type="SUPFAM" id="SSF161098">
    <property type="entry name" value="MetI-like"/>
    <property type="match status" value="1"/>
</dbReference>
<evidence type="ECO:0000256" key="2">
    <source>
        <dbReference type="ARBA" id="ARBA00022448"/>
    </source>
</evidence>
<dbReference type="PANTHER" id="PTHR30151:SF20">
    <property type="entry name" value="ABC TRANSPORTER PERMEASE PROTEIN HI_0355-RELATED"/>
    <property type="match status" value="1"/>
</dbReference>
<evidence type="ECO:0000256" key="1">
    <source>
        <dbReference type="ARBA" id="ARBA00004651"/>
    </source>
</evidence>
<dbReference type="PANTHER" id="PTHR30151">
    <property type="entry name" value="ALKANE SULFONATE ABC TRANSPORTER-RELATED, MEMBRANE SUBUNIT"/>
    <property type="match status" value="1"/>
</dbReference>
<feature type="transmembrane region" description="Helical" evidence="7">
    <location>
        <begin position="120"/>
        <end position="141"/>
    </location>
</feature>
<evidence type="ECO:0000256" key="4">
    <source>
        <dbReference type="ARBA" id="ARBA00022692"/>
    </source>
</evidence>
<keyword evidence="10" id="KW-1185">Reference proteome</keyword>
<keyword evidence="6 7" id="KW-0472">Membrane</keyword>
<evidence type="ECO:0000256" key="5">
    <source>
        <dbReference type="ARBA" id="ARBA00022989"/>
    </source>
</evidence>
<evidence type="ECO:0000256" key="7">
    <source>
        <dbReference type="RuleBase" id="RU363032"/>
    </source>
</evidence>
<gene>
    <name evidence="9" type="ORF">PVK37_23100</name>
</gene>